<dbReference type="Pfam" id="PF25087">
    <property type="entry name" value="GMPPB_C"/>
    <property type="match status" value="1"/>
</dbReference>
<accession>A0A1G6KT51</accession>
<keyword evidence="1 4" id="KW-0808">Transferase</keyword>
<dbReference type="Pfam" id="PF00132">
    <property type="entry name" value="Hexapep"/>
    <property type="match status" value="1"/>
</dbReference>
<dbReference type="OrthoDB" id="9782926at2"/>
<reference evidence="4 5" key="1">
    <citation type="submission" date="2016-10" db="EMBL/GenBank/DDBJ databases">
        <authorList>
            <person name="de Groot N.N."/>
        </authorList>
    </citation>
    <scope>NUCLEOTIDE SEQUENCE [LARGE SCALE GENOMIC DNA]</scope>
    <source>
        <strain evidence="4 5">DSM 45514</strain>
    </source>
</reference>
<dbReference type="GO" id="GO:0016740">
    <property type="term" value="F:transferase activity"/>
    <property type="evidence" value="ECO:0007669"/>
    <property type="project" value="UniProtKB-KW"/>
</dbReference>
<keyword evidence="5" id="KW-1185">Reference proteome</keyword>
<dbReference type="SUPFAM" id="SSF51161">
    <property type="entry name" value="Trimeric LpxA-like enzymes"/>
    <property type="match status" value="1"/>
</dbReference>
<dbReference type="EMBL" id="FMZA01000006">
    <property type="protein sequence ID" value="SDC34269.1"/>
    <property type="molecule type" value="Genomic_DNA"/>
</dbReference>
<dbReference type="PANTHER" id="PTHR43300:SF4">
    <property type="entry name" value="ACYL-[ACYL-CARRIER-PROTEIN]--UDP-N-ACETYLGLUCOSAMINE O-ACYLTRANSFERASE"/>
    <property type="match status" value="1"/>
</dbReference>
<dbReference type="STRING" id="1236220.SAMN04488112_106151"/>
<feature type="domain" description="Mannose-1-phosphate guanyltransferase C-terminal" evidence="3">
    <location>
        <begin position="4"/>
        <end position="62"/>
    </location>
</feature>
<keyword evidence="2" id="KW-0677">Repeat</keyword>
<dbReference type="AlphaFoldDB" id="A0A1G6KT51"/>
<dbReference type="RefSeq" id="WP_091567710.1">
    <property type="nucleotide sequence ID" value="NZ_FMZA01000006.1"/>
</dbReference>
<dbReference type="Pfam" id="PF14602">
    <property type="entry name" value="Hexapep_2"/>
    <property type="match status" value="1"/>
</dbReference>
<dbReference type="PANTHER" id="PTHR43300">
    <property type="entry name" value="ACETYLTRANSFERASE"/>
    <property type="match status" value="1"/>
</dbReference>
<dbReference type="InterPro" id="IPR018357">
    <property type="entry name" value="Hexapep_transf_CS"/>
</dbReference>
<gene>
    <name evidence="4" type="ORF">SAMN04488112_106151</name>
</gene>
<name>A0A1G6KT51_9BACL</name>
<dbReference type="PROSITE" id="PS00101">
    <property type="entry name" value="HEXAPEP_TRANSFERASES"/>
    <property type="match status" value="1"/>
</dbReference>
<evidence type="ECO:0000256" key="1">
    <source>
        <dbReference type="ARBA" id="ARBA00022679"/>
    </source>
</evidence>
<dbReference type="InterPro" id="IPR056729">
    <property type="entry name" value="GMPPB_C"/>
</dbReference>
<dbReference type="InterPro" id="IPR001451">
    <property type="entry name" value="Hexapep"/>
</dbReference>
<dbReference type="InterPro" id="IPR011004">
    <property type="entry name" value="Trimer_LpxA-like_sf"/>
</dbReference>
<evidence type="ECO:0000313" key="5">
    <source>
        <dbReference type="Proteomes" id="UP000199387"/>
    </source>
</evidence>
<evidence type="ECO:0000313" key="4">
    <source>
        <dbReference type="EMBL" id="SDC34269.1"/>
    </source>
</evidence>
<organism evidence="4 5">
    <name type="scientific">Melghirimyces thermohalophilus</name>
    <dbReference type="NCBI Taxonomy" id="1236220"/>
    <lineage>
        <taxon>Bacteria</taxon>
        <taxon>Bacillati</taxon>
        <taxon>Bacillota</taxon>
        <taxon>Bacilli</taxon>
        <taxon>Bacillales</taxon>
        <taxon>Thermoactinomycetaceae</taxon>
        <taxon>Melghirimyces</taxon>
    </lineage>
</organism>
<proteinExistence type="predicted"/>
<evidence type="ECO:0000256" key="2">
    <source>
        <dbReference type="ARBA" id="ARBA00022737"/>
    </source>
</evidence>
<dbReference type="Proteomes" id="UP000199387">
    <property type="component" value="Unassembled WGS sequence"/>
</dbReference>
<sequence>MKPFVHPQAKLGKDVHIGPSSTIGPQVTIGNHVRIGSHVIIHDRVEIGDQVEIGDHTIIGKQPMKQSISDPVKLEKKVRVGSNSILYRGSTIGRGCFIADLATIREHVTIGENGVVGRGVTLENHIIIGDRVKLETNVYLTAFSRLDDDVFVAPCVVTSNDPFAARAPHPITFQGVHVKKGGRIGAGAVLLPGITIDEEGFVAAGSVVTRDVPCKTIVKGAPAKPFRPVPEEQWLSNLPPRT</sequence>
<protein>
    <submittedName>
        <fullName evidence="4">Hexapeptide repeat of succinyl-transferase</fullName>
    </submittedName>
</protein>
<evidence type="ECO:0000259" key="3">
    <source>
        <dbReference type="Pfam" id="PF25087"/>
    </source>
</evidence>
<dbReference type="InterPro" id="IPR050179">
    <property type="entry name" value="Trans_hexapeptide_repeat"/>
</dbReference>
<dbReference type="CDD" id="cd03358">
    <property type="entry name" value="LbH_WxcM_N_like"/>
    <property type="match status" value="1"/>
</dbReference>
<dbReference type="Gene3D" id="2.160.10.10">
    <property type="entry name" value="Hexapeptide repeat proteins"/>
    <property type="match status" value="2"/>
</dbReference>